<sequence length="195" mass="20748">MKLATFKKLLVSLSLFASSSLFAAPITFDVTGVQSYGLRGDADNTVVLLDIGANSLVTSIAYDFTLTADSPSWLADMVVAFENSKQTEGVFFTPGIAEWFPGTLSYSGFADLVDLGLAFEVGVDGILRLEFFEDWDDLLGVDGQWDFGTITFNVEPAAGEEPGEVPEPATGLLLGAGLALMGYAKRRRSGARAAV</sequence>
<evidence type="ECO:0000256" key="1">
    <source>
        <dbReference type="SAM" id="SignalP"/>
    </source>
</evidence>
<dbReference type="InterPro" id="IPR013424">
    <property type="entry name" value="Ice-binding_C"/>
</dbReference>
<feature type="signal peptide" evidence="1">
    <location>
        <begin position="1"/>
        <end position="23"/>
    </location>
</feature>
<dbReference type="Pfam" id="PF07589">
    <property type="entry name" value="PEP-CTERM"/>
    <property type="match status" value="1"/>
</dbReference>
<accession>A0A1S2N9K1</accession>
<comment type="caution">
    <text evidence="3">The sequence shown here is derived from an EMBL/GenBank/DDBJ whole genome shotgun (WGS) entry which is preliminary data.</text>
</comment>
<evidence type="ECO:0000313" key="3">
    <source>
        <dbReference type="EMBL" id="OIJ41480.1"/>
    </source>
</evidence>
<dbReference type="NCBIfam" id="TIGR02595">
    <property type="entry name" value="PEP_CTERM"/>
    <property type="match status" value="1"/>
</dbReference>
<feature type="chain" id="PRO_5010269747" evidence="1">
    <location>
        <begin position="24"/>
        <end position="195"/>
    </location>
</feature>
<dbReference type="Proteomes" id="UP000180246">
    <property type="component" value="Unassembled WGS sequence"/>
</dbReference>
<organism evidence="3 4">
    <name type="scientific">Massilia timonae</name>
    <dbReference type="NCBI Taxonomy" id="47229"/>
    <lineage>
        <taxon>Bacteria</taxon>
        <taxon>Pseudomonadati</taxon>
        <taxon>Pseudomonadota</taxon>
        <taxon>Betaproteobacteria</taxon>
        <taxon>Burkholderiales</taxon>
        <taxon>Oxalobacteraceae</taxon>
        <taxon>Telluria group</taxon>
        <taxon>Massilia</taxon>
    </lineage>
</organism>
<gene>
    <name evidence="3" type="ORF">LO55_1580</name>
</gene>
<dbReference type="AlphaFoldDB" id="A0A1S2N9K1"/>
<evidence type="ECO:0000259" key="2">
    <source>
        <dbReference type="Pfam" id="PF07589"/>
    </source>
</evidence>
<protein>
    <submittedName>
        <fullName evidence="3">PEP-CTERM-sorting domain protein</fullName>
    </submittedName>
</protein>
<evidence type="ECO:0000313" key="4">
    <source>
        <dbReference type="Proteomes" id="UP000180246"/>
    </source>
</evidence>
<dbReference type="EMBL" id="JRYB01000001">
    <property type="protein sequence ID" value="OIJ41480.1"/>
    <property type="molecule type" value="Genomic_DNA"/>
</dbReference>
<name>A0A1S2N9K1_9BURK</name>
<reference evidence="3 4" key="1">
    <citation type="submission" date="2014-10" db="EMBL/GenBank/DDBJ databases">
        <authorList>
            <person name="Seo M.-J."/>
            <person name="Seok Y.J."/>
            <person name="Cha I.-T."/>
        </authorList>
    </citation>
    <scope>NUCLEOTIDE SEQUENCE [LARGE SCALE GENOMIC DNA]</scope>
    <source>
        <strain evidence="3 4">NEU</strain>
    </source>
</reference>
<dbReference type="RefSeq" id="WP_071361052.1">
    <property type="nucleotide sequence ID" value="NZ_JRYB01000001.1"/>
</dbReference>
<keyword evidence="1" id="KW-0732">Signal</keyword>
<feature type="domain" description="Ice-binding protein C-terminal" evidence="2">
    <location>
        <begin position="165"/>
        <end position="188"/>
    </location>
</feature>
<proteinExistence type="predicted"/>